<dbReference type="PANTHER" id="PTHR43415:SF3">
    <property type="entry name" value="GNAT-FAMILY ACETYLTRANSFERASE"/>
    <property type="match status" value="1"/>
</dbReference>
<evidence type="ECO:0000259" key="1">
    <source>
        <dbReference type="PROSITE" id="PS51186"/>
    </source>
</evidence>
<evidence type="ECO:0000313" key="3">
    <source>
        <dbReference type="EMBL" id="TGE18739.1"/>
    </source>
</evidence>
<sequence>MAHIIREISIKDVEDFMKLLSKIYDESDYTLYNPGEFTPSVSSVSDYLERIITSPRNTIFVAEQDDQLVGAALVTTEELERIKHEAVITLGVSQLYQKHGVGLALINAVEAWAINHDIKRLEASIVPENDRAVELFKGAGFNIEGELKDKLYIDGKYYNKYVMAKLLI</sequence>
<name>A0A380G2G9_9STAP</name>
<dbReference type="InterPro" id="IPR016181">
    <property type="entry name" value="Acyl_CoA_acyltransferase"/>
</dbReference>
<reference evidence="3 5" key="2">
    <citation type="submission" date="2019-04" db="EMBL/GenBank/DDBJ databases">
        <title>Genomic characterization of Staphylococcus petrasii strains.</title>
        <authorList>
            <person name="Vrbovska V."/>
            <person name="Kovarovic V."/>
            <person name="Maslanova I."/>
            <person name="Indrakova A."/>
            <person name="Petras P."/>
            <person name="Sedo O."/>
            <person name="Svec P."/>
            <person name="Fisarova L."/>
            <person name="Sedlacek I."/>
            <person name="Doskar J."/>
            <person name="Pantucek R."/>
        </authorList>
    </citation>
    <scope>NUCLEOTIDE SEQUENCE [LARGE SCALE GENOMIC DNA]</scope>
    <source>
        <strain evidence="3 5">P5404</strain>
    </source>
</reference>
<evidence type="ECO:0000313" key="4">
    <source>
        <dbReference type="Proteomes" id="UP000254047"/>
    </source>
</evidence>
<dbReference type="EC" id="2.3.1.57" evidence="2"/>
<dbReference type="PROSITE" id="PS51186">
    <property type="entry name" value="GNAT"/>
    <property type="match status" value="1"/>
</dbReference>
<dbReference type="Proteomes" id="UP000254047">
    <property type="component" value="Unassembled WGS sequence"/>
</dbReference>
<proteinExistence type="predicted"/>
<keyword evidence="2" id="KW-0012">Acyltransferase</keyword>
<dbReference type="PANTHER" id="PTHR43415">
    <property type="entry name" value="SPERMIDINE N(1)-ACETYLTRANSFERASE"/>
    <property type="match status" value="1"/>
</dbReference>
<organism evidence="2 4">
    <name type="scientific">Staphylococcus petrasii</name>
    <dbReference type="NCBI Taxonomy" id="1276936"/>
    <lineage>
        <taxon>Bacteria</taxon>
        <taxon>Bacillati</taxon>
        <taxon>Bacillota</taxon>
        <taxon>Bacilli</taxon>
        <taxon>Bacillales</taxon>
        <taxon>Staphylococcaceae</taxon>
        <taxon>Staphylococcus</taxon>
    </lineage>
</organism>
<gene>
    <name evidence="2" type="primary">speG_2</name>
    <name evidence="3" type="ORF">BJR09_02525</name>
    <name evidence="2" type="ORF">NCTC13830_02352</name>
</gene>
<dbReference type="AlphaFoldDB" id="A0A380G2G9"/>
<feature type="domain" description="N-acetyltransferase" evidence="1">
    <location>
        <begin position="3"/>
        <end position="168"/>
    </location>
</feature>
<protein>
    <submittedName>
        <fullName evidence="2">Acetyltransferase GNAT family</fullName>
        <ecNumber evidence="2">2.3.1.57</ecNumber>
    </submittedName>
    <submittedName>
        <fullName evidence="3">GNAT family N-acetyltransferase</fullName>
    </submittedName>
</protein>
<evidence type="ECO:0000313" key="5">
    <source>
        <dbReference type="Proteomes" id="UP000297598"/>
    </source>
</evidence>
<dbReference type="EMBL" id="SRLS01000003">
    <property type="protein sequence ID" value="TGE18739.1"/>
    <property type="molecule type" value="Genomic_DNA"/>
</dbReference>
<keyword evidence="5" id="KW-1185">Reference proteome</keyword>
<reference evidence="2 4" key="1">
    <citation type="submission" date="2018-06" db="EMBL/GenBank/DDBJ databases">
        <authorList>
            <consortium name="Pathogen Informatics"/>
            <person name="Doyle S."/>
        </authorList>
    </citation>
    <scope>NUCLEOTIDE SEQUENCE [LARGE SCALE GENOMIC DNA]</scope>
    <source>
        <strain evidence="2 4">NCTC13830</strain>
    </source>
</reference>
<dbReference type="Gene3D" id="3.40.630.30">
    <property type="match status" value="1"/>
</dbReference>
<dbReference type="InterPro" id="IPR000182">
    <property type="entry name" value="GNAT_dom"/>
</dbReference>
<accession>A0A380G2G9</accession>
<evidence type="ECO:0000313" key="2">
    <source>
        <dbReference type="EMBL" id="SUM44962.1"/>
    </source>
</evidence>
<dbReference type="EMBL" id="UHDO01000001">
    <property type="protein sequence ID" value="SUM44962.1"/>
    <property type="molecule type" value="Genomic_DNA"/>
</dbReference>
<dbReference type="GO" id="GO:0004145">
    <property type="term" value="F:diamine N-acetyltransferase activity"/>
    <property type="evidence" value="ECO:0007669"/>
    <property type="project" value="UniProtKB-EC"/>
</dbReference>
<dbReference type="Proteomes" id="UP000297598">
    <property type="component" value="Unassembled WGS sequence"/>
</dbReference>
<dbReference type="RefSeq" id="WP_103298506.1">
    <property type="nucleotide sequence ID" value="NZ_PPQT01000084.1"/>
</dbReference>
<dbReference type="CDD" id="cd04301">
    <property type="entry name" value="NAT_SF"/>
    <property type="match status" value="1"/>
</dbReference>
<dbReference type="Pfam" id="PF00583">
    <property type="entry name" value="Acetyltransf_1"/>
    <property type="match status" value="1"/>
</dbReference>
<keyword evidence="2" id="KW-0808">Transferase</keyword>
<dbReference type="OrthoDB" id="9773249at2"/>
<dbReference type="SUPFAM" id="SSF55729">
    <property type="entry name" value="Acyl-CoA N-acyltransferases (Nat)"/>
    <property type="match status" value="1"/>
</dbReference>